<dbReference type="PANTHER" id="PTHR11365:SF23">
    <property type="entry name" value="HYPOTHETICAL 5-OXOPROLINASE (EUROFUNG)-RELATED"/>
    <property type="match status" value="1"/>
</dbReference>
<dbReference type="EMBL" id="DSID01000414">
    <property type="protein sequence ID" value="HEX70682.1"/>
    <property type="molecule type" value="Genomic_DNA"/>
</dbReference>
<dbReference type="Pfam" id="PF02538">
    <property type="entry name" value="Hydantoinase_B"/>
    <property type="match status" value="1"/>
</dbReference>
<evidence type="ECO:0000259" key="2">
    <source>
        <dbReference type="Pfam" id="PF02538"/>
    </source>
</evidence>
<organism evidence="3">
    <name type="scientific">Thermorudis sp</name>
    <dbReference type="NCBI Taxonomy" id="1969470"/>
    <lineage>
        <taxon>Bacteria</taxon>
        <taxon>Pseudomonadati</taxon>
        <taxon>Thermomicrobiota</taxon>
        <taxon>Thermomicrobia</taxon>
        <taxon>Thermomicrobia incertae sedis</taxon>
        <taxon>Thermorudis</taxon>
    </lineage>
</organism>
<dbReference type="GO" id="GO:0006749">
    <property type="term" value="P:glutathione metabolic process"/>
    <property type="evidence" value="ECO:0007669"/>
    <property type="project" value="TreeGrafter"/>
</dbReference>
<dbReference type="InterPro" id="IPR003692">
    <property type="entry name" value="Hydantoinase_B"/>
</dbReference>
<evidence type="ECO:0000256" key="1">
    <source>
        <dbReference type="SAM" id="MobiDB-lite"/>
    </source>
</evidence>
<feature type="region of interest" description="Disordered" evidence="1">
    <location>
        <begin position="197"/>
        <end position="237"/>
    </location>
</feature>
<dbReference type="GO" id="GO:0017168">
    <property type="term" value="F:5-oxoprolinase (ATP-hydrolyzing) activity"/>
    <property type="evidence" value="ECO:0007669"/>
    <property type="project" value="TreeGrafter"/>
</dbReference>
<dbReference type="InterPro" id="IPR045079">
    <property type="entry name" value="Oxoprolinase-like"/>
</dbReference>
<dbReference type="PANTHER" id="PTHR11365">
    <property type="entry name" value="5-OXOPROLINASE RELATED"/>
    <property type="match status" value="1"/>
</dbReference>
<feature type="domain" description="Hydantoinase B/oxoprolinase" evidence="2">
    <location>
        <begin position="4"/>
        <end position="197"/>
    </location>
</feature>
<dbReference type="GO" id="GO:0005829">
    <property type="term" value="C:cytosol"/>
    <property type="evidence" value="ECO:0007669"/>
    <property type="project" value="TreeGrafter"/>
</dbReference>
<sequence>MRTDSITIEVIANGLKALIYEMDAAIERTAMSIIIREQHDFGMSLVDHRGWVVTGTAFAGQTLAEYAATHPVEPGDVIMFNDPYLSHGEISHLGDTMVAVPIFWEGDLLAWGIAWGHHMDIGADAPAAMPTQATEIFHEGLQIPPVKLYRQGVLNEDILAIVARNSRTPEMMVGDTLALSAAGKIAEKRLHEAVREVRRRGGARDVPGALRAGTRDDAPPDRAAAGEAAQLRGRARQ</sequence>
<proteinExistence type="predicted"/>
<dbReference type="AlphaFoldDB" id="A0A7C3ARR4"/>
<protein>
    <recommendedName>
        <fullName evidence="2">Hydantoinase B/oxoprolinase domain-containing protein</fullName>
    </recommendedName>
</protein>
<evidence type="ECO:0000313" key="3">
    <source>
        <dbReference type="EMBL" id="HEX70682.1"/>
    </source>
</evidence>
<accession>A0A7C3ARR4</accession>
<reference evidence="3" key="1">
    <citation type="journal article" date="2020" name="mSystems">
        <title>Genome- and Community-Level Interaction Insights into Carbon Utilization and Element Cycling Functions of Hydrothermarchaeota in Hydrothermal Sediment.</title>
        <authorList>
            <person name="Zhou Z."/>
            <person name="Liu Y."/>
            <person name="Xu W."/>
            <person name="Pan J."/>
            <person name="Luo Z.H."/>
            <person name="Li M."/>
        </authorList>
    </citation>
    <scope>NUCLEOTIDE SEQUENCE [LARGE SCALE GENOMIC DNA]</scope>
    <source>
        <strain evidence="3">SpSt-192</strain>
    </source>
</reference>
<name>A0A7C3ARR4_9BACT</name>
<gene>
    <name evidence="3" type="ORF">ENP13_05505</name>
</gene>
<comment type="caution">
    <text evidence="3">The sequence shown here is derived from an EMBL/GenBank/DDBJ whole genome shotgun (WGS) entry which is preliminary data.</text>
</comment>